<dbReference type="Proteomes" id="UP000232003">
    <property type="component" value="Chromosome"/>
</dbReference>
<organism evidence="1 2">
    <name type="scientific">Nostoc flagelliforme CCNUN1</name>
    <dbReference type="NCBI Taxonomy" id="2038116"/>
    <lineage>
        <taxon>Bacteria</taxon>
        <taxon>Bacillati</taxon>
        <taxon>Cyanobacteriota</taxon>
        <taxon>Cyanophyceae</taxon>
        <taxon>Nostocales</taxon>
        <taxon>Nostocaceae</taxon>
        <taxon>Nostoc</taxon>
    </lineage>
</organism>
<keyword evidence="2" id="KW-1185">Reference proteome</keyword>
<sequence length="52" mass="6184">MGCSPSDLAQVDIDTWLELRSQLQKHHKARIEQYRFRRDPKGYLANLESRLL</sequence>
<protein>
    <submittedName>
        <fullName evidence="1">Transposase</fullName>
    </submittedName>
</protein>
<dbReference type="EMBL" id="CP024785">
    <property type="protein sequence ID" value="AUB41602.1"/>
    <property type="molecule type" value="Genomic_DNA"/>
</dbReference>
<name>A0A2K8T1N0_9NOSO</name>
<dbReference type="RefSeq" id="WP_157816699.1">
    <property type="nucleotide sequence ID" value="NZ_CAWNNC010000001.1"/>
</dbReference>
<reference evidence="1 2" key="1">
    <citation type="submission" date="2017-11" db="EMBL/GenBank/DDBJ databases">
        <title>Complete genome of a free-living desiccation-tolerant cyanobacterium and its photosynthetic adaptation to extreme terrestrial habitat.</title>
        <authorList>
            <person name="Shang J."/>
        </authorList>
    </citation>
    <scope>NUCLEOTIDE SEQUENCE [LARGE SCALE GENOMIC DNA]</scope>
    <source>
        <strain evidence="1 2">CCNUN1</strain>
    </source>
</reference>
<dbReference type="AlphaFoldDB" id="A0A2K8T1N0"/>
<dbReference type="OrthoDB" id="490310at2"/>
<evidence type="ECO:0000313" key="2">
    <source>
        <dbReference type="Proteomes" id="UP000232003"/>
    </source>
</evidence>
<accession>A0A2K8T1N0</accession>
<gene>
    <name evidence="1" type="ORF">COO91_07652</name>
</gene>
<proteinExistence type="predicted"/>
<dbReference type="KEGG" id="nfl:COO91_07652"/>
<evidence type="ECO:0000313" key="1">
    <source>
        <dbReference type="EMBL" id="AUB41602.1"/>
    </source>
</evidence>